<organism evidence="3 5">
    <name type="scientific">Meiothermus ruber (strain ATCC 35948 / DSM 1279 / VKM B-1258 / 21)</name>
    <name type="common">Thermus ruber</name>
    <dbReference type="NCBI Taxonomy" id="504728"/>
    <lineage>
        <taxon>Bacteria</taxon>
        <taxon>Thermotogati</taxon>
        <taxon>Deinococcota</taxon>
        <taxon>Deinococci</taxon>
        <taxon>Thermales</taxon>
        <taxon>Thermaceae</taxon>
        <taxon>Meiothermus</taxon>
    </lineage>
</organism>
<feature type="domain" description="PIN" evidence="1">
    <location>
        <begin position="4"/>
        <end position="49"/>
    </location>
</feature>
<dbReference type="InterPro" id="IPR029060">
    <property type="entry name" value="PIN-like_dom_sf"/>
</dbReference>
<dbReference type="SUPFAM" id="SSF88723">
    <property type="entry name" value="PIN domain-like"/>
    <property type="match status" value="1"/>
</dbReference>
<proteinExistence type="predicted"/>
<dbReference type="EMBL" id="CP005385">
    <property type="protein sequence ID" value="AGK04677.1"/>
    <property type="molecule type" value="Genomic_DNA"/>
</dbReference>
<name>D3PKG9_MEIRD</name>
<keyword evidence="4" id="KW-1185">Reference proteome</keyword>
<dbReference type="Proteomes" id="UP000013026">
    <property type="component" value="Chromosome"/>
</dbReference>
<evidence type="ECO:0000313" key="2">
    <source>
        <dbReference type="EMBL" id="ADD26850.1"/>
    </source>
</evidence>
<dbReference type="KEGG" id="mrb:Mrub_0069"/>
<evidence type="ECO:0000313" key="3">
    <source>
        <dbReference type="EMBL" id="AGK04677.1"/>
    </source>
</evidence>
<accession>D3PKG9</accession>
<dbReference type="PATRIC" id="fig|504728.9.peg.1417"/>
<dbReference type="EMBL" id="CP001743">
    <property type="protein sequence ID" value="ADD26850.1"/>
    <property type="molecule type" value="Genomic_DNA"/>
</dbReference>
<evidence type="ECO:0000313" key="4">
    <source>
        <dbReference type="Proteomes" id="UP000006655"/>
    </source>
</evidence>
<reference evidence="3" key="2">
    <citation type="submission" date="2013-04" db="EMBL/GenBank/DDBJ databases">
        <title>Non-Hybrid, Finished Microbial Genome Assemblies from Long-Read SMRT Sequencing Data.</title>
        <authorList>
            <person name="Klammer A."/>
            <person name="Drake J."/>
            <person name="Heiner C."/>
            <person name="Clum A."/>
            <person name="Copeland A."/>
            <person name="Huddleston J."/>
            <person name="Eichler E."/>
            <person name="Turner S.W."/>
        </authorList>
    </citation>
    <scope>NUCLEOTIDE SEQUENCE</scope>
    <source>
        <strain evidence="3">DSM 1279</strain>
    </source>
</reference>
<dbReference type="RefSeq" id="WP_013012369.1">
    <property type="nucleotide sequence ID" value="NC_013946.1"/>
</dbReference>
<dbReference type="STRING" id="504728.K649_06885"/>
<evidence type="ECO:0000313" key="5">
    <source>
        <dbReference type="Proteomes" id="UP000013026"/>
    </source>
</evidence>
<gene>
    <name evidence="2" type="ordered locus">Mrub_0069</name>
    <name evidence="3" type="ORF">K649_06885</name>
</gene>
<reference evidence="3 5" key="3">
    <citation type="submission" date="2013-04" db="EMBL/GenBank/DDBJ databases">
        <authorList>
            <person name="Chin J."/>
            <person name="Alexander D.H."/>
            <person name="Marks P."/>
            <person name="Korlach J."/>
            <person name="Clum A."/>
            <person name="Copeland A."/>
        </authorList>
    </citation>
    <scope>NUCLEOTIDE SEQUENCE [LARGE SCALE GENOMIC DNA]</scope>
    <source>
        <strain evidence="5">ATCC 35948 / DSM 1279 / VKM B-1258 / 21</strain>
        <strain evidence="3">DSM 1279</strain>
    </source>
</reference>
<dbReference type="OrthoDB" id="32561at2"/>
<dbReference type="Proteomes" id="UP000006655">
    <property type="component" value="Chromosome"/>
</dbReference>
<evidence type="ECO:0000259" key="1">
    <source>
        <dbReference type="Pfam" id="PF01850"/>
    </source>
</evidence>
<dbReference type="Pfam" id="PF01850">
    <property type="entry name" value="PIN"/>
    <property type="match status" value="1"/>
</dbReference>
<dbReference type="AlphaFoldDB" id="D3PKG9"/>
<dbReference type="InterPro" id="IPR002716">
    <property type="entry name" value="PIN_dom"/>
</dbReference>
<dbReference type="Gene3D" id="3.40.50.1010">
    <property type="entry name" value="5'-nuclease"/>
    <property type="match status" value="1"/>
</dbReference>
<dbReference type="KEGG" id="mre:K649_06885"/>
<sequence length="81" mass="8767">MISLDTNVIFSALNKAGVHHDRARQLLKKYGALVLSPVVHAELMASSDAPGIQLFLQKAQISTLWEVPPAVWEAAGRGFGQ</sequence>
<protein>
    <recommendedName>
        <fullName evidence="1">PIN domain-containing protein</fullName>
    </recommendedName>
</protein>
<reference evidence="2 4" key="1">
    <citation type="journal article" date="2010" name="Stand. Genomic Sci.">
        <title>Complete genome sequence of Meiothermus ruber type strain (21).</title>
        <authorList>
            <person name="Tindall B.J."/>
            <person name="Sikorski J."/>
            <person name="Lucas S."/>
            <person name="Goltsman E."/>
            <person name="Copeland A."/>
            <person name="Glavina Del Rio T."/>
            <person name="Nolan M."/>
            <person name="Tice H."/>
            <person name="Cheng J.F."/>
            <person name="Han C."/>
            <person name="Pitluck S."/>
            <person name="Liolios K."/>
            <person name="Ivanova N."/>
            <person name="Mavromatis K."/>
            <person name="Ovchinnikova G."/>
            <person name="Pati A."/>
            <person name="Fahnrich R."/>
            <person name="Goodwin L."/>
            <person name="Chen A."/>
            <person name="Palaniappan K."/>
            <person name="Land M."/>
            <person name="Hauser L."/>
            <person name="Chang Y.J."/>
            <person name="Jeffries C.D."/>
            <person name="Rohde M."/>
            <person name="Goker M."/>
            <person name="Woyke T."/>
            <person name="Bristow J."/>
            <person name="Eisen J.A."/>
            <person name="Markowitz V."/>
            <person name="Hugenholtz P."/>
            <person name="Kyrpides N.C."/>
            <person name="Klenk H.P."/>
            <person name="Lapidus A."/>
        </authorList>
    </citation>
    <scope>NUCLEOTIDE SEQUENCE [LARGE SCALE GENOMIC DNA]</scope>
    <source>
        <strain evidence="4">ATCC 35948 / DSM 1279 / VKM B-1258 / 21</strain>
        <strain evidence="2">DSM 1279</strain>
    </source>
</reference>